<evidence type="ECO:0000256" key="7">
    <source>
        <dbReference type="ARBA" id="ARBA00022927"/>
    </source>
</evidence>
<keyword evidence="3" id="KW-0813">Transport</keyword>
<feature type="transmembrane region" description="Helical" evidence="12">
    <location>
        <begin position="165"/>
        <end position="182"/>
    </location>
</feature>
<feature type="transmembrane region" description="Helical" evidence="12">
    <location>
        <begin position="134"/>
        <end position="153"/>
    </location>
</feature>
<feature type="transmembrane region" description="Helical" evidence="12">
    <location>
        <begin position="73"/>
        <end position="92"/>
    </location>
</feature>
<evidence type="ECO:0000256" key="10">
    <source>
        <dbReference type="ARBA" id="ARBA00023170"/>
    </source>
</evidence>
<dbReference type="Pfam" id="PF00810">
    <property type="entry name" value="ER_lumen_recept"/>
    <property type="match status" value="1"/>
</dbReference>
<feature type="transmembrane region" description="Helical" evidence="12">
    <location>
        <begin position="197"/>
        <end position="217"/>
    </location>
</feature>
<keyword evidence="7" id="KW-0653">Protein transport</keyword>
<dbReference type="Proteomes" id="UP000799429">
    <property type="component" value="Unassembled WGS sequence"/>
</dbReference>
<feature type="transmembrane region" description="Helical" evidence="12">
    <location>
        <begin position="35"/>
        <end position="53"/>
    </location>
</feature>
<evidence type="ECO:0000256" key="3">
    <source>
        <dbReference type="ARBA" id="ARBA00022448"/>
    </source>
</evidence>
<proteinExistence type="inferred from homology"/>
<dbReference type="OrthoDB" id="7694678at2759"/>
<dbReference type="EMBL" id="MU006092">
    <property type="protein sequence ID" value="KAF2840869.1"/>
    <property type="molecule type" value="Genomic_DNA"/>
</dbReference>
<dbReference type="GO" id="GO:0005789">
    <property type="term" value="C:endoplasmic reticulum membrane"/>
    <property type="evidence" value="ECO:0007669"/>
    <property type="project" value="UniProtKB-SubCell"/>
</dbReference>
<evidence type="ECO:0000256" key="1">
    <source>
        <dbReference type="ARBA" id="ARBA00004477"/>
    </source>
</evidence>
<evidence type="ECO:0000256" key="12">
    <source>
        <dbReference type="SAM" id="Phobius"/>
    </source>
</evidence>
<keyword evidence="4 12" id="KW-0812">Transmembrane</keyword>
<feature type="compositionally biased region" description="Basic and acidic residues" evidence="11">
    <location>
        <begin position="282"/>
        <end position="294"/>
    </location>
</feature>
<evidence type="ECO:0000313" key="14">
    <source>
        <dbReference type="Proteomes" id="UP000799429"/>
    </source>
</evidence>
<dbReference type="GO" id="GO:0015031">
    <property type="term" value="P:protein transport"/>
    <property type="evidence" value="ECO:0007669"/>
    <property type="project" value="UniProtKB-KW"/>
</dbReference>
<dbReference type="GO" id="GO:0016192">
    <property type="term" value="P:vesicle-mediated transport"/>
    <property type="evidence" value="ECO:0007669"/>
    <property type="project" value="UniProtKB-KW"/>
</dbReference>
<feature type="compositionally biased region" description="Acidic residues" evidence="11">
    <location>
        <begin position="298"/>
        <end position="310"/>
    </location>
</feature>
<dbReference type="PANTHER" id="PTHR10585">
    <property type="entry name" value="ER LUMEN PROTEIN RETAINING RECEPTOR"/>
    <property type="match status" value="1"/>
</dbReference>
<comment type="caution">
    <text evidence="13">The sequence shown here is derived from an EMBL/GenBank/DDBJ whole genome shotgun (WGS) entry which is preliminary data.</text>
</comment>
<comment type="similarity">
    <text evidence="2">Belongs to the ERD2 family.</text>
</comment>
<name>A0A9P4VUR2_9PEZI</name>
<organism evidence="13 14">
    <name type="scientific">Patellaria atrata CBS 101060</name>
    <dbReference type="NCBI Taxonomy" id="1346257"/>
    <lineage>
        <taxon>Eukaryota</taxon>
        <taxon>Fungi</taxon>
        <taxon>Dikarya</taxon>
        <taxon>Ascomycota</taxon>
        <taxon>Pezizomycotina</taxon>
        <taxon>Dothideomycetes</taxon>
        <taxon>Dothideomycetes incertae sedis</taxon>
        <taxon>Patellariales</taxon>
        <taxon>Patellariaceae</taxon>
        <taxon>Patellaria</taxon>
    </lineage>
</organism>
<evidence type="ECO:0000256" key="11">
    <source>
        <dbReference type="SAM" id="MobiDB-lite"/>
    </source>
</evidence>
<keyword evidence="5" id="KW-0256">Endoplasmic reticulum</keyword>
<evidence type="ECO:0000256" key="2">
    <source>
        <dbReference type="ARBA" id="ARBA00010120"/>
    </source>
</evidence>
<keyword evidence="10" id="KW-0675">Receptor</keyword>
<accession>A0A9P4VUR2</accession>
<evidence type="ECO:0000256" key="8">
    <source>
        <dbReference type="ARBA" id="ARBA00022989"/>
    </source>
</evidence>
<dbReference type="AlphaFoldDB" id="A0A9P4VUR2"/>
<evidence type="ECO:0000256" key="6">
    <source>
        <dbReference type="ARBA" id="ARBA00022892"/>
    </source>
</evidence>
<feature type="transmembrane region" description="Helical" evidence="12">
    <location>
        <begin position="104"/>
        <end position="122"/>
    </location>
</feature>
<feature type="region of interest" description="Disordered" evidence="11">
    <location>
        <begin position="251"/>
        <end position="331"/>
    </location>
</feature>
<reference evidence="13" key="1">
    <citation type="journal article" date="2020" name="Stud. Mycol.">
        <title>101 Dothideomycetes genomes: a test case for predicting lifestyles and emergence of pathogens.</title>
        <authorList>
            <person name="Haridas S."/>
            <person name="Albert R."/>
            <person name="Binder M."/>
            <person name="Bloem J."/>
            <person name="Labutti K."/>
            <person name="Salamov A."/>
            <person name="Andreopoulos B."/>
            <person name="Baker S."/>
            <person name="Barry K."/>
            <person name="Bills G."/>
            <person name="Bluhm B."/>
            <person name="Cannon C."/>
            <person name="Castanera R."/>
            <person name="Culley D."/>
            <person name="Daum C."/>
            <person name="Ezra D."/>
            <person name="Gonzalez J."/>
            <person name="Henrissat B."/>
            <person name="Kuo A."/>
            <person name="Liang C."/>
            <person name="Lipzen A."/>
            <person name="Lutzoni F."/>
            <person name="Magnuson J."/>
            <person name="Mondo S."/>
            <person name="Nolan M."/>
            <person name="Ohm R."/>
            <person name="Pangilinan J."/>
            <person name="Park H.-J."/>
            <person name="Ramirez L."/>
            <person name="Alfaro M."/>
            <person name="Sun H."/>
            <person name="Tritt A."/>
            <person name="Yoshinaga Y."/>
            <person name="Zwiers L.-H."/>
            <person name="Turgeon B."/>
            <person name="Goodwin S."/>
            <person name="Spatafora J."/>
            <person name="Crous P."/>
            <person name="Grigoriev I."/>
        </authorList>
    </citation>
    <scope>NUCLEOTIDE SEQUENCE</scope>
    <source>
        <strain evidence="13">CBS 101060</strain>
    </source>
</reference>
<gene>
    <name evidence="13" type="ORF">M501DRAFT_1030077</name>
</gene>
<evidence type="ECO:0000313" key="13">
    <source>
        <dbReference type="EMBL" id="KAF2840869.1"/>
    </source>
</evidence>
<dbReference type="GO" id="GO:0006621">
    <property type="term" value="P:protein retention in ER lumen"/>
    <property type="evidence" value="ECO:0007669"/>
    <property type="project" value="InterPro"/>
</dbReference>
<protein>
    <recommendedName>
        <fullName evidence="15">ER lumen protein-retaining receptor</fullName>
    </recommendedName>
</protein>
<keyword evidence="8 12" id="KW-1133">Transmembrane helix</keyword>
<comment type="subcellular location">
    <subcellularLocation>
        <location evidence="1">Endoplasmic reticulum membrane</location>
        <topology evidence="1">Multi-pass membrane protein</topology>
    </subcellularLocation>
</comment>
<keyword evidence="9 12" id="KW-0472">Membrane</keyword>
<evidence type="ECO:0008006" key="15">
    <source>
        <dbReference type="Google" id="ProtNLM"/>
    </source>
</evidence>
<evidence type="ECO:0000256" key="9">
    <source>
        <dbReference type="ARBA" id="ARBA00023136"/>
    </source>
</evidence>
<evidence type="ECO:0000256" key="5">
    <source>
        <dbReference type="ARBA" id="ARBA00022824"/>
    </source>
</evidence>
<keyword evidence="6" id="KW-0931">ER-Golgi transport</keyword>
<keyword evidence="14" id="KW-1185">Reference proteome</keyword>
<dbReference type="InterPro" id="IPR000133">
    <property type="entry name" value="ER_ret_rcpt"/>
</dbReference>
<sequence>MGYHMNVFRILADVSHSASKVILIWSIHSNRSAEGVSLMTQALYTVVFCARYMDLFWSPVFGSFVRSWNFTLKIFYIATSLYIVFIMMRIFARTREKEKAWKMGMYSLIGSAASAPLVFLIFKRGRKYTFFQVSWTFSIILESFCILPQLLLLRQTTVPTVIDSFYLGTLGIYRALYILNWVERGLDSNDPQGFDPIAAIFGIIQTAFYIDFAWVYFTRQRVKLRAGGVVDSDDLSRGWLVGKIIGRKSLDGDEEAAPPGTERRPHGNSRWGARGISISADEGVRDNAETERLTDPTVFEDGDLSDDEGAPSDAHSNIVGNGKEWRDDEGK</sequence>
<dbReference type="GO" id="GO:0046923">
    <property type="term" value="F:ER retention sequence binding"/>
    <property type="evidence" value="ECO:0007669"/>
    <property type="project" value="InterPro"/>
</dbReference>
<evidence type="ECO:0000256" key="4">
    <source>
        <dbReference type="ARBA" id="ARBA00022692"/>
    </source>
</evidence>
<dbReference type="PRINTS" id="PR00660">
    <property type="entry name" value="ERLUMENR"/>
</dbReference>